<accession>I7M8G8</accession>
<gene>
    <name evidence="1" type="ORF">TTHERM_00343490</name>
</gene>
<proteinExistence type="predicted"/>
<dbReference type="InParanoid" id="I7M8G8"/>
<dbReference type="Proteomes" id="UP000009168">
    <property type="component" value="Unassembled WGS sequence"/>
</dbReference>
<organism evidence="1 2">
    <name type="scientific">Tetrahymena thermophila (strain SB210)</name>
    <dbReference type="NCBI Taxonomy" id="312017"/>
    <lineage>
        <taxon>Eukaryota</taxon>
        <taxon>Sar</taxon>
        <taxon>Alveolata</taxon>
        <taxon>Ciliophora</taxon>
        <taxon>Intramacronucleata</taxon>
        <taxon>Oligohymenophorea</taxon>
        <taxon>Hymenostomatida</taxon>
        <taxon>Tetrahymenina</taxon>
        <taxon>Tetrahymenidae</taxon>
        <taxon>Tetrahymena</taxon>
    </lineage>
</organism>
<evidence type="ECO:0000313" key="2">
    <source>
        <dbReference type="Proteomes" id="UP000009168"/>
    </source>
</evidence>
<dbReference type="GeneID" id="7839055"/>
<dbReference type="AlphaFoldDB" id="I7M8G8"/>
<dbReference type="RefSeq" id="XP_001018395.2">
    <property type="nucleotide sequence ID" value="XM_001018395.2"/>
</dbReference>
<sequence length="444" mass="53056">MIQQVKDLKTILSNEVSSLQFNGSDQMFINEIEALQFKDEFIKLIRQCVNQINSKLQKDRETILQNYQKIFSPKKVGQKKLDQIRDLIEESEINKALQQVKRKYELILLNFQSNNEPFNLQFISPLTLDQNIKSIFRLHEEFYMTSQFSLNENCNQFIKRYKSIISNEQCPLIMFDRFSINLLLKNSDDNTEEINKQDFELYMNGFNMLSSNELVITAAYLQQNVMLGLGRQKIMKITQNVKRILLESSGIECFDFIFKSKQINYLQINRMYMCQMYDFANFFDNMDEQQVDIGEIVISDIPKTQDILDISYFLSYYQQLLNYQFLLRIYAEDEQKPTYGFYQKPNIKSQIQENIQENQNEDIDVYLKTKQQEQLYENKQEEQLLNRKFNFFGQPCYEINLLINEEISSIFNLKYSSQLMAITIDKLFKGQFSIYRILYDLYQI</sequence>
<keyword evidence="2" id="KW-1185">Reference proteome</keyword>
<dbReference type="EMBL" id="GG662654">
    <property type="protein sequence ID" value="EAR98150.2"/>
    <property type="molecule type" value="Genomic_DNA"/>
</dbReference>
<name>I7M8G8_TETTS</name>
<reference evidence="2" key="1">
    <citation type="journal article" date="2006" name="PLoS Biol.">
        <title>Macronuclear genome sequence of the ciliate Tetrahymena thermophila, a model eukaryote.</title>
        <authorList>
            <person name="Eisen J.A."/>
            <person name="Coyne R.S."/>
            <person name="Wu M."/>
            <person name="Wu D."/>
            <person name="Thiagarajan M."/>
            <person name="Wortman J.R."/>
            <person name="Badger J.H."/>
            <person name="Ren Q."/>
            <person name="Amedeo P."/>
            <person name="Jones K.M."/>
            <person name="Tallon L.J."/>
            <person name="Delcher A.L."/>
            <person name="Salzberg S.L."/>
            <person name="Silva J.C."/>
            <person name="Haas B.J."/>
            <person name="Majoros W.H."/>
            <person name="Farzad M."/>
            <person name="Carlton J.M."/>
            <person name="Smith R.K. Jr."/>
            <person name="Garg J."/>
            <person name="Pearlman R.E."/>
            <person name="Karrer K.M."/>
            <person name="Sun L."/>
            <person name="Manning G."/>
            <person name="Elde N.C."/>
            <person name="Turkewitz A.P."/>
            <person name="Asai D.J."/>
            <person name="Wilkes D.E."/>
            <person name="Wang Y."/>
            <person name="Cai H."/>
            <person name="Collins K."/>
            <person name="Stewart B.A."/>
            <person name="Lee S.R."/>
            <person name="Wilamowska K."/>
            <person name="Weinberg Z."/>
            <person name="Ruzzo W.L."/>
            <person name="Wloga D."/>
            <person name="Gaertig J."/>
            <person name="Frankel J."/>
            <person name="Tsao C.-C."/>
            <person name="Gorovsky M.A."/>
            <person name="Keeling P.J."/>
            <person name="Waller R.F."/>
            <person name="Patron N.J."/>
            <person name="Cherry J.M."/>
            <person name="Stover N.A."/>
            <person name="Krieger C.J."/>
            <person name="del Toro C."/>
            <person name="Ryder H.F."/>
            <person name="Williamson S.C."/>
            <person name="Barbeau R.A."/>
            <person name="Hamilton E.P."/>
            <person name="Orias E."/>
        </authorList>
    </citation>
    <scope>NUCLEOTIDE SEQUENCE [LARGE SCALE GENOMIC DNA]</scope>
    <source>
        <strain evidence="2">SB210</strain>
    </source>
</reference>
<protein>
    <submittedName>
        <fullName evidence="1">Uncharacterized protein</fullName>
    </submittedName>
</protein>
<evidence type="ECO:0000313" key="1">
    <source>
        <dbReference type="EMBL" id="EAR98150.2"/>
    </source>
</evidence>
<dbReference type="KEGG" id="tet:TTHERM_00343490"/>